<gene>
    <name evidence="2" type="ORF">GUJ93_ZPchr0015g6630</name>
</gene>
<dbReference type="AlphaFoldDB" id="A0A8J5TI10"/>
<organism evidence="2 3">
    <name type="scientific">Zizania palustris</name>
    <name type="common">Northern wild rice</name>
    <dbReference type="NCBI Taxonomy" id="103762"/>
    <lineage>
        <taxon>Eukaryota</taxon>
        <taxon>Viridiplantae</taxon>
        <taxon>Streptophyta</taxon>
        <taxon>Embryophyta</taxon>
        <taxon>Tracheophyta</taxon>
        <taxon>Spermatophyta</taxon>
        <taxon>Magnoliopsida</taxon>
        <taxon>Liliopsida</taxon>
        <taxon>Poales</taxon>
        <taxon>Poaceae</taxon>
        <taxon>BOP clade</taxon>
        <taxon>Oryzoideae</taxon>
        <taxon>Oryzeae</taxon>
        <taxon>Zizaniinae</taxon>
        <taxon>Zizania</taxon>
    </lineage>
</organism>
<dbReference type="Proteomes" id="UP000729402">
    <property type="component" value="Unassembled WGS sequence"/>
</dbReference>
<proteinExistence type="predicted"/>
<keyword evidence="3" id="KW-1185">Reference proteome</keyword>
<name>A0A8J5TI10_ZIZPA</name>
<evidence type="ECO:0000313" key="3">
    <source>
        <dbReference type="Proteomes" id="UP000729402"/>
    </source>
</evidence>
<sequence length="153" mass="15814">MAPTTDGALTSLGVEAPADVEAPTIGAISGEAIPTEGATVEGGSTLAEVPSATFVPGRGKSMTRFGPLPSLTITPSSNDPSASNSEEEAAVDDRQALSWLPPLAPFLEQWTGLRMLLKPLANKGQEVTSSELVYVLSEARAPELDLALERAAL</sequence>
<accession>A0A8J5TI10</accession>
<comment type="caution">
    <text evidence="2">The sequence shown here is derived from an EMBL/GenBank/DDBJ whole genome shotgun (WGS) entry which is preliminary data.</text>
</comment>
<reference evidence="2" key="1">
    <citation type="journal article" date="2021" name="bioRxiv">
        <title>Whole Genome Assembly and Annotation of Northern Wild Rice, Zizania palustris L., Supports a Whole Genome Duplication in the Zizania Genus.</title>
        <authorList>
            <person name="Haas M."/>
            <person name="Kono T."/>
            <person name="Macchietto M."/>
            <person name="Millas R."/>
            <person name="McGilp L."/>
            <person name="Shao M."/>
            <person name="Duquette J."/>
            <person name="Hirsch C.N."/>
            <person name="Kimball J."/>
        </authorList>
    </citation>
    <scope>NUCLEOTIDE SEQUENCE</scope>
    <source>
        <tissue evidence="2">Fresh leaf tissue</tissue>
    </source>
</reference>
<feature type="region of interest" description="Disordered" evidence="1">
    <location>
        <begin position="53"/>
        <end position="93"/>
    </location>
</feature>
<reference evidence="2" key="2">
    <citation type="submission" date="2021-02" db="EMBL/GenBank/DDBJ databases">
        <authorList>
            <person name="Kimball J.A."/>
            <person name="Haas M.W."/>
            <person name="Macchietto M."/>
            <person name="Kono T."/>
            <person name="Duquette J."/>
            <person name="Shao M."/>
        </authorList>
    </citation>
    <scope>NUCLEOTIDE SEQUENCE</scope>
    <source>
        <tissue evidence="2">Fresh leaf tissue</tissue>
    </source>
</reference>
<protein>
    <submittedName>
        <fullName evidence="2">Uncharacterized protein</fullName>
    </submittedName>
</protein>
<evidence type="ECO:0000313" key="2">
    <source>
        <dbReference type="EMBL" id="KAG8083199.1"/>
    </source>
</evidence>
<dbReference type="EMBL" id="JAAALK010000085">
    <property type="protein sequence ID" value="KAG8083199.1"/>
    <property type="molecule type" value="Genomic_DNA"/>
</dbReference>
<feature type="compositionally biased region" description="Polar residues" evidence="1">
    <location>
        <begin position="71"/>
        <end position="84"/>
    </location>
</feature>
<evidence type="ECO:0000256" key="1">
    <source>
        <dbReference type="SAM" id="MobiDB-lite"/>
    </source>
</evidence>